<sequence>MKEIVVLSGKGGVGKSVLTASLGWLLGGKHRVTLADTDVDAPNLHLTLGAELQTSREIKTSEKALIDYEKCLRCLQCQEVCRFSAIIGTESPLVVPYSCEGCGACAIICPAQAIIIDKVVNGRINVFSTKRLVVVAGELHIGESSSGLLVDMVKETARKKAEQTGAEILLIDGPPGIGCPVIAAVRGANYVMAVTEPTPAALHDLDRVIQVIRHFHVPVGIVINRAGLHDASKNAIYRYAEENNHSILAEIPKDRMVTQAIVDGRPVVAAYPDAPSAKAIRRLTERVREEIML</sequence>
<keyword evidence="2" id="KW-0408">Iron</keyword>
<proteinExistence type="predicted"/>
<dbReference type="InterPro" id="IPR002586">
    <property type="entry name" value="CobQ/CobB/MinD/ParA_Nub-bd_dom"/>
</dbReference>
<dbReference type="Pfam" id="PF00037">
    <property type="entry name" value="Fer4"/>
    <property type="match status" value="2"/>
</dbReference>
<evidence type="ECO:0000313" key="5">
    <source>
        <dbReference type="EMBL" id="MDG4477100.1"/>
    </source>
</evidence>
<dbReference type="GO" id="GO:0046872">
    <property type="term" value="F:metal ion binding"/>
    <property type="evidence" value="ECO:0007669"/>
    <property type="project" value="UniProtKB-KW"/>
</dbReference>
<dbReference type="PANTHER" id="PTHR43534">
    <property type="entry name" value="MIND SUPERFAMILY P-LOOP ATPASE CONTAINING AN INSERTED FERREDOXIN DOMAIN"/>
    <property type="match status" value="1"/>
</dbReference>
<comment type="caution">
    <text evidence="5">The sequence shown here is derived from an EMBL/GenBank/DDBJ whole genome shotgun (WGS) entry which is preliminary data.</text>
</comment>
<dbReference type="Pfam" id="PF01656">
    <property type="entry name" value="CbiA"/>
    <property type="match status" value="1"/>
</dbReference>
<evidence type="ECO:0000259" key="4">
    <source>
        <dbReference type="PROSITE" id="PS51379"/>
    </source>
</evidence>
<dbReference type="PANTHER" id="PTHR43534:SF1">
    <property type="entry name" value="4FE-4S CLUSTER CONTAINING PARA FAMILY ATPASE PROTEIN"/>
    <property type="match status" value="1"/>
</dbReference>
<keyword evidence="5" id="KW-0067">ATP-binding</keyword>
<reference evidence="5" key="1">
    <citation type="journal article" date="2022" name="bioRxiv">
        <title>Thiovibrio frasassiensisgen. nov., sp. nov., an autotrophic, elemental sulfur disproportionating bacterium isolated from sulfidic karst sediment, and proposal of Thiovibrionaceae fam. nov.</title>
        <authorList>
            <person name="Aronson H."/>
            <person name="Thomas C."/>
            <person name="Bhattacharyya M."/>
            <person name="Eckstein S."/>
            <person name="Jensen S."/>
            <person name="Barco R."/>
            <person name="Macalady J."/>
            <person name="Amend J."/>
        </authorList>
    </citation>
    <scope>NUCLEOTIDE SEQUENCE</scope>
    <source>
        <strain evidence="5">RS19-109</strain>
    </source>
</reference>
<dbReference type="SUPFAM" id="SSF54862">
    <property type="entry name" value="4Fe-4S ferredoxins"/>
    <property type="match status" value="1"/>
</dbReference>
<dbReference type="RefSeq" id="WP_307634092.1">
    <property type="nucleotide sequence ID" value="NZ_JAPHEH010000002.1"/>
</dbReference>
<evidence type="ECO:0000313" key="6">
    <source>
        <dbReference type="Proteomes" id="UP001154240"/>
    </source>
</evidence>
<dbReference type="PROSITE" id="PS51379">
    <property type="entry name" value="4FE4S_FER_2"/>
    <property type="match status" value="2"/>
</dbReference>
<feature type="domain" description="4Fe-4S ferredoxin-type" evidence="4">
    <location>
        <begin position="90"/>
        <end position="119"/>
    </location>
</feature>
<dbReference type="Proteomes" id="UP001154240">
    <property type="component" value="Unassembled WGS sequence"/>
</dbReference>
<dbReference type="Gene3D" id="3.40.50.300">
    <property type="entry name" value="P-loop containing nucleotide triphosphate hydrolases"/>
    <property type="match status" value="1"/>
</dbReference>
<gene>
    <name evidence="5" type="ORF">OLX77_13140</name>
</gene>
<dbReference type="PROSITE" id="PS00198">
    <property type="entry name" value="4FE4S_FER_1"/>
    <property type="match status" value="1"/>
</dbReference>
<reference evidence="5" key="2">
    <citation type="submission" date="2022-10" db="EMBL/GenBank/DDBJ databases">
        <authorList>
            <person name="Aronson H.S."/>
        </authorList>
    </citation>
    <scope>NUCLEOTIDE SEQUENCE</scope>
    <source>
        <strain evidence="5">RS19-109</strain>
    </source>
</reference>
<keyword evidence="5" id="KW-0547">Nucleotide-binding</keyword>
<dbReference type="AlphaFoldDB" id="A0A9X4MJD3"/>
<keyword evidence="6" id="KW-1185">Reference proteome</keyword>
<keyword evidence="3" id="KW-0411">Iron-sulfur</keyword>
<evidence type="ECO:0000256" key="1">
    <source>
        <dbReference type="ARBA" id="ARBA00022723"/>
    </source>
</evidence>
<dbReference type="InterPro" id="IPR027417">
    <property type="entry name" value="P-loop_NTPase"/>
</dbReference>
<dbReference type="GO" id="GO:0005524">
    <property type="term" value="F:ATP binding"/>
    <property type="evidence" value="ECO:0007669"/>
    <property type="project" value="UniProtKB-KW"/>
</dbReference>
<dbReference type="Gene3D" id="3.30.70.20">
    <property type="match status" value="1"/>
</dbReference>
<dbReference type="EMBL" id="JAPHEH010000002">
    <property type="protein sequence ID" value="MDG4477100.1"/>
    <property type="molecule type" value="Genomic_DNA"/>
</dbReference>
<organism evidence="5 6">
    <name type="scientific">Thiovibrio frasassiensis</name>
    <dbReference type="NCBI Taxonomy" id="2984131"/>
    <lineage>
        <taxon>Bacteria</taxon>
        <taxon>Pseudomonadati</taxon>
        <taxon>Thermodesulfobacteriota</taxon>
        <taxon>Desulfobulbia</taxon>
        <taxon>Desulfobulbales</taxon>
        <taxon>Thiovibrionaceae</taxon>
        <taxon>Thiovibrio</taxon>
    </lineage>
</organism>
<accession>A0A9X4MJD3</accession>
<dbReference type="SUPFAM" id="SSF52540">
    <property type="entry name" value="P-loop containing nucleoside triphosphate hydrolases"/>
    <property type="match status" value="1"/>
</dbReference>
<name>A0A9X4MJD3_9BACT</name>
<dbReference type="InterPro" id="IPR017900">
    <property type="entry name" value="4Fe4S_Fe_S_CS"/>
</dbReference>
<dbReference type="InterPro" id="IPR017896">
    <property type="entry name" value="4Fe4S_Fe-S-bd"/>
</dbReference>
<dbReference type="GO" id="GO:0051536">
    <property type="term" value="F:iron-sulfur cluster binding"/>
    <property type="evidence" value="ECO:0007669"/>
    <property type="project" value="UniProtKB-KW"/>
</dbReference>
<feature type="domain" description="4Fe-4S ferredoxin-type" evidence="4">
    <location>
        <begin position="62"/>
        <end position="86"/>
    </location>
</feature>
<evidence type="ECO:0000256" key="3">
    <source>
        <dbReference type="ARBA" id="ARBA00023014"/>
    </source>
</evidence>
<evidence type="ECO:0000256" key="2">
    <source>
        <dbReference type="ARBA" id="ARBA00023004"/>
    </source>
</evidence>
<protein>
    <submittedName>
        <fullName evidence="5">ATP-binding protein</fullName>
    </submittedName>
</protein>
<keyword evidence="1" id="KW-0479">Metal-binding</keyword>
<dbReference type="CDD" id="cd03110">
    <property type="entry name" value="SIMIBI_bact_arch"/>
    <property type="match status" value="1"/>
</dbReference>